<accession>A0A5J9U7H2</accession>
<dbReference type="PANTHER" id="PTHR34397:SF12">
    <property type="entry name" value="OS07G0424000 PROTEIN"/>
    <property type="match status" value="1"/>
</dbReference>
<proteinExistence type="predicted"/>
<dbReference type="EMBL" id="RWGY01000029">
    <property type="protein sequence ID" value="TVU19228.1"/>
    <property type="molecule type" value="Genomic_DNA"/>
</dbReference>
<sequence>MGQASSDLSSEFDDVCGDCAVLRAQLAALAATTPSCVYGKRLSAGAHADLRHGLLSVVGEHFTAALTGSELGTVVDHDMTGGLDVPVFDRDGTRYDFNNVVCGDAPELFMEVWAFHSLALRKGRKPVDGGHPDGALGMVVLFFDDLDTEESEDEVFDDDDNRPILHLLRHCLKVPEGYELEQFI</sequence>
<evidence type="ECO:0000313" key="1">
    <source>
        <dbReference type="EMBL" id="TVU19228.1"/>
    </source>
</evidence>
<evidence type="ECO:0000313" key="2">
    <source>
        <dbReference type="Proteomes" id="UP000324897"/>
    </source>
</evidence>
<reference evidence="1 2" key="1">
    <citation type="journal article" date="2019" name="Sci. Rep.">
        <title>A high-quality genome of Eragrostis curvula grass provides insights into Poaceae evolution and supports new strategies to enhance forage quality.</title>
        <authorList>
            <person name="Carballo J."/>
            <person name="Santos B.A.C.M."/>
            <person name="Zappacosta D."/>
            <person name="Garbus I."/>
            <person name="Selva J.P."/>
            <person name="Gallo C.A."/>
            <person name="Diaz A."/>
            <person name="Albertini E."/>
            <person name="Caccamo M."/>
            <person name="Echenique V."/>
        </authorList>
    </citation>
    <scope>NUCLEOTIDE SEQUENCE [LARGE SCALE GENOMIC DNA]</scope>
    <source>
        <strain evidence="2">cv. Victoria</strain>
        <tissue evidence="1">Leaf</tissue>
    </source>
</reference>
<dbReference type="AlphaFoldDB" id="A0A5J9U7H2"/>
<keyword evidence="2" id="KW-1185">Reference proteome</keyword>
<gene>
    <name evidence="1" type="ORF">EJB05_35366</name>
</gene>
<dbReference type="Gramene" id="TVU19228">
    <property type="protein sequence ID" value="TVU19228"/>
    <property type="gene ID" value="EJB05_35366"/>
</dbReference>
<name>A0A5J9U7H2_9POAL</name>
<comment type="caution">
    <text evidence="1">The sequence shown here is derived from an EMBL/GenBank/DDBJ whole genome shotgun (WGS) entry which is preliminary data.</text>
</comment>
<dbReference type="Proteomes" id="UP000324897">
    <property type="component" value="Chromosome 7"/>
</dbReference>
<protein>
    <submittedName>
        <fullName evidence="1">Uncharacterized protein</fullName>
    </submittedName>
</protein>
<organism evidence="1 2">
    <name type="scientific">Eragrostis curvula</name>
    <name type="common">weeping love grass</name>
    <dbReference type="NCBI Taxonomy" id="38414"/>
    <lineage>
        <taxon>Eukaryota</taxon>
        <taxon>Viridiplantae</taxon>
        <taxon>Streptophyta</taxon>
        <taxon>Embryophyta</taxon>
        <taxon>Tracheophyta</taxon>
        <taxon>Spermatophyta</taxon>
        <taxon>Magnoliopsida</taxon>
        <taxon>Liliopsida</taxon>
        <taxon>Poales</taxon>
        <taxon>Poaceae</taxon>
        <taxon>PACMAD clade</taxon>
        <taxon>Chloridoideae</taxon>
        <taxon>Eragrostideae</taxon>
        <taxon>Eragrostidinae</taxon>
        <taxon>Eragrostis</taxon>
    </lineage>
</organism>
<dbReference type="PANTHER" id="PTHR34397">
    <property type="entry name" value="OS05G0237600 PROTEIN"/>
    <property type="match status" value="1"/>
</dbReference>
<dbReference type="OrthoDB" id="680534at2759"/>
<feature type="non-terminal residue" evidence="1">
    <location>
        <position position="1"/>
    </location>
</feature>